<proteinExistence type="predicted"/>
<organism evidence="1 2">
    <name type="scientific">Halanaerobium salsuginis</name>
    <dbReference type="NCBI Taxonomy" id="29563"/>
    <lineage>
        <taxon>Bacteria</taxon>
        <taxon>Bacillati</taxon>
        <taxon>Bacillota</taxon>
        <taxon>Clostridia</taxon>
        <taxon>Halanaerobiales</taxon>
        <taxon>Halanaerobiaceae</taxon>
        <taxon>Halanaerobium</taxon>
    </lineage>
</organism>
<dbReference type="GO" id="GO:0004061">
    <property type="term" value="F:arylformamidase activity"/>
    <property type="evidence" value="ECO:0007669"/>
    <property type="project" value="InterPro"/>
</dbReference>
<dbReference type="InterPro" id="IPR007325">
    <property type="entry name" value="KFase/CYL"/>
</dbReference>
<protein>
    <submittedName>
        <fullName evidence="1">Kynurenine formamidase</fullName>
    </submittedName>
</protein>
<dbReference type="AlphaFoldDB" id="A0A1I4IDC3"/>
<dbReference type="RefSeq" id="WP_245750841.1">
    <property type="nucleotide sequence ID" value="NZ_FOTI01000016.1"/>
</dbReference>
<keyword evidence="2" id="KW-1185">Reference proteome</keyword>
<dbReference type="GO" id="GO:0019441">
    <property type="term" value="P:L-tryptophan catabolic process to kynurenine"/>
    <property type="evidence" value="ECO:0007669"/>
    <property type="project" value="InterPro"/>
</dbReference>
<gene>
    <name evidence="1" type="ORF">SAMN02983006_01368</name>
</gene>
<dbReference type="PANTHER" id="PTHR31118">
    <property type="entry name" value="CYCLASE-LIKE PROTEIN 2"/>
    <property type="match status" value="1"/>
</dbReference>
<dbReference type="SUPFAM" id="SSF102198">
    <property type="entry name" value="Putative cyclase"/>
    <property type="match status" value="1"/>
</dbReference>
<dbReference type="Pfam" id="PF04199">
    <property type="entry name" value="Cyclase"/>
    <property type="match status" value="1"/>
</dbReference>
<dbReference type="Gene3D" id="3.50.30.50">
    <property type="entry name" value="Putative cyclase"/>
    <property type="match status" value="1"/>
</dbReference>
<evidence type="ECO:0000313" key="1">
    <source>
        <dbReference type="EMBL" id="SFL51791.1"/>
    </source>
</evidence>
<dbReference type="EMBL" id="FOTI01000016">
    <property type="protein sequence ID" value="SFL51791.1"/>
    <property type="molecule type" value="Genomic_DNA"/>
</dbReference>
<reference evidence="1 2" key="1">
    <citation type="submission" date="2016-10" db="EMBL/GenBank/DDBJ databases">
        <authorList>
            <person name="de Groot N.N."/>
        </authorList>
    </citation>
    <scope>NUCLEOTIDE SEQUENCE [LARGE SCALE GENOMIC DNA]</scope>
    <source>
        <strain evidence="1 2">ATCC 51327</strain>
    </source>
</reference>
<dbReference type="Proteomes" id="UP000199006">
    <property type="component" value="Unassembled WGS sequence"/>
</dbReference>
<sequence>MSQIKKLIQSAKNDLSKIKQKKLIDLSQIIDQNMPVYPGDISTKVEQDHNLTEDGYVNHNLTMGVHSGTHLDLPAHMLASKLTAADISLNQLSGRAVIINATEQKVISWQSQYDSLIRAGDRVLIYTGFDQKYGSNEYYQEHPALDLDLTRHLADKKITLLGIDFPSPDYFPFPVHKQLFQTGIYILENLCNLDKLIQYSSFKLLVFPLKVTAEAAPCRVAAQLD</sequence>
<dbReference type="InterPro" id="IPR037175">
    <property type="entry name" value="KFase_sf"/>
</dbReference>
<accession>A0A1I4IDC3</accession>
<dbReference type="PANTHER" id="PTHR31118:SF12">
    <property type="entry name" value="CYCLASE-LIKE PROTEIN 2"/>
    <property type="match status" value="1"/>
</dbReference>
<name>A0A1I4IDC3_9FIRM</name>
<evidence type="ECO:0000313" key="2">
    <source>
        <dbReference type="Proteomes" id="UP000199006"/>
    </source>
</evidence>
<dbReference type="STRING" id="29563.SAMN02983006_01368"/>